<evidence type="ECO:0000313" key="1">
    <source>
        <dbReference type="EMBL" id="CEK61317.1"/>
    </source>
</evidence>
<feature type="non-terminal residue" evidence="1">
    <location>
        <position position="74"/>
    </location>
</feature>
<accession>A0A0B6YYV0</accession>
<feature type="non-terminal residue" evidence="1">
    <location>
        <position position="1"/>
    </location>
</feature>
<dbReference type="AlphaFoldDB" id="A0A0B6YYV0"/>
<proteinExistence type="predicted"/>
<protein>
    <submittedName>
        <fullName evidence="1">Uncharacterized protein</fullName>
    </submittedName>
</protein>
<reference evidence="1" key="1">
    <citation type="submission" date="2014-12" db="EMBL/GenBank/DDBJ databases">
        <title>Insight into the proteome of Arion vulgaris.</title>
        <authorList>
            <person name="Aradska J."/>
            <person name="Bulat T."/>
            <person name="Smidak R."/>
            <person name="Sarate P."/>
            <person name="Gangsoo J."/>
            <person name="Sialana F."/>
            <person name="Bilban M."/>
            <person name="Lubec G."/>
        </authorList>
    </citation>
    <scope>NUCLEOTIDE SEQUENCE</scope>
    <source>
        <tissue evidence="1">Skin</tissue>
    </source>
</reference>
<dbReference type="EMBL" id="HACG01014452">
    <property type="protein sequence ID" value="CEK61317.1"/>
    <property type="molecule type" value="Transcribed_RNA"/>
</dbReference>
<gene>
    <name evidence="1" type="primary">ORF41930</name>
</gene>
<organism evidence="1">
    <name type="scientific">Arion vulgaris</name>
    <dbReference type="NCBI Taxonomy" id="1028688"/>
    <lineage>
        <taxon>Eukaryota</taxon>
        <taxon>Metazoa</taxon>
        <taxon>Spiralia</taxon>
        <taxon>Lophotrochozoa</taxon>
        <taxon>Mollusca</taxon>
        <taxon>Gastropoda</taxon>
        <taxon>Heterobranchia</taxon>
        <taxon>Euthyneura</taxon>
        <taxon>Panpulmonata</taxon>
        <taxon>Eupulmonata</taxon>
        <taxon>Stylommatophora</taxon>
        <taxon>Helicina</taxon>
        <taxon>Arionoidea</taxon>
        <taxon>Arionidae</taxon>
        <taxon>Arion</taxon>
    </lineage>
</organism>
<sequence length="74" mass="8460">VCILSNRTTHKHIYNTTRTTQLAPYIQIKAPNPTFNSKSRLLIPSSTWGITIDTNFYRRVTKALQTENARLPSV</sequence>
<name>A0A0B6YYV0_9EUPU</name>